<dbReference type="InterPro" id="IPR045701">
    <property type="entry name" value="DUF6059"/>
</dbReference>
<dbReference type="OrthoDB" id="3402695at2"/>
<keyword evidence="2" id="KW-1185">Reference proteome</keyword>
<proteinExistence type="predicted"/>
<evidence type="ECO:0000313" key="2">
    <source>
        <dbReference type="Proteomes" id="UP000600026"/>
    </source>
</evidence>
<sequence>MDVKRMMRAGRLALRKYFVRPFAQGLVSLGVMYVGSDAFRQPQIATALAARSCDPYAWYAFGDMQALQSAPVGPPPAHPERLCEDVPLSDQEQRLARELWPTQ</sequence>
<reference evidence="1" key="1">
    <citation type="submission" date="2020-09" db="EMBL/GenBank/DDBJ databases">
        <title>Whole genome shotgun sequence of Streptomyces xanthophaeus NBRC 12829.</title>
        <authorList>
            <person name="Komaki H."/>
            <person name="Tamura T."/>
        </authorList>
    </citation>
    <scope>NUCLEOTIDE SEQUENCE</scope>
    <source>
        <strain evidence="1">NBRC 12829</strain>
    </source>
</reference>
<dbReference type="RefSeq" id="WP_031147428.1">
    <property type="nucleotide sequence ID" value="NZ_BNEE01000008.1"/>
</dbReference>
<name>A0A919LG34_9ACTN</name>
<dbReference type="AlphaFoldDB" id="A0A919LG34"/>
<comment type="caution">
    <text evidence="1">The sequence shown here is derived from an EMBL/GenBank/DDBJ whole genome shotgun (WGS) entry which is preliminary data.</text>
</comment>
<dbReference type="Pfam" id="PF19534">
    <property type="entry name" value="DUF6059"/>
    <property type="match status" value="1"/>
</dbReference>
<accession>A0A919LG34</accession>
<evidence type="ECO:0000313" key="1">
    <source>
        <dbReference type="EMBL" id="GHI90305.1"/>
    </source>
</evidence>
<dbReference type="EMBL" id="BNEE01000008">
    <property type="protein sequence ID" value="GHI90305.1"/>
    <property type="molecule type" value="Genomic_DNA"/>
</dbReference>
<organism evidence="1 2">
    <name type="scientific">Streptomyces xanthophaeus</name>
    <dbReference type="NCBI Taxonomy" id="67385"/>
    <lineage>
        <taxon>Bacteria</taxon>
        <taxon>Bacillati</taxon>
        <taxon>Actinomycetota</taxon>
        <taxon>Actinomycetes</taxon>
        <taxon>Kitasatosporales</taxon>
        <taxon>Streptomycetaceae</taxon>
        <taxon>Streptomyces</taxon>
    </lineage>
</organism>
<dbReference type="Proteomes" id="UP000600026">
    <property type="component" value="Unassembled WGS sequence"/>
</dbReference>
<gene>
    <name evidence="1" type="ORF">Sxan_76690</name>
</gene>
<protein>
    <submittedName>
        <fullName evidence="1">Uncharacterized protein</fullName>
    </submittedName>
</protein>